<protein>
    <recommendedName>
        <fullName evidence="2">histidine kinase</fullName>
        <ecNumber evidence="2">2.7.13.3</ecNumber>
    </recommendedName>
</protein>
<evidence type="ECO:0000313" key="13">
    <source>
        <dbReference type="EMBL" id="TXL62340.1"/>
    </source>
</evidence>
<keyword evidence="14" id="KW-1185">Reference proteome</keyword>
<comment type="caution">
    <text evidence="13">The sequence shown here is derived from an EMBL/GenBank/DDBJ whole genome shotgun (WGS) entry which is preliminary data.</text>
</comment>
<keyword evidence="7" id="KW-0067">ATP-binding</keyword>
<keyword evidence="6 13" id="KW-0418">Kinase</keyword>
<dbReference type="GO" id="GO:0005524">
    <property type="term" value="F:ATP binding"/>
    <property type="evidence" value="ECO:0007669"/>
    <property type="project" value="UniProtKB-KW"/>
</dbReference>
<evidence type="ECO:0000259" key="12">
    <source>
        <dbReference type="Pfam" id="PF13796"/>
    </source>
</evidence>
<evidence type="ECO:0000256" key="6">
    <source>
        <dbReference type="ARBA" id="ARBA00022777"/>
    </source>
</evidence>
<organism evidence="13 14">
    <name type="scientific">Aeromicrobium terrae</name>
    <dbReference type="NCBI Taxonomy" id="2498846"/>
    <lineage>
        <taxon>Bacteria</taxon>
        <taxon>Bacillati</taxon>
        <taxon>Actinomycetota</taxon>
        <taxon>Actinomycetes</taxon>
        <taxon>Propionibacteriales</taxon>
        <taxon>Nocardioidaceae</taxon>
        <taxon>Aeromicrobium</taxon>
    </lineage>
</organism>
<dbReference type="PANTHER" id="PTHR24421">
    <property type="entry name" value="NITRATE/NITRITE SENSOR PROTEIN NARX-RELATED"/>
    <property type="match status" value="1"/>
</dbReference>
<feature type="transmembrane region" description="Helical" evidence="10">
    <location>
        <begin position="123"/>
        <end position="141"/>
    </location>
</feature>
<dbReference type="Pfam" id="PF13796">
    <property type="entry name" value="Sensor"/>
    <property type="match status" value="1"/>
</dbReference>
<dbReference type="PANTHER" id="PTHR24421:SF10">
    <property type="entry name" value="NITRATE_NITRITE SENSOR PROTEIN NARQ"/>
    <property type="match status" value="1"/>
</dbReference>
<keyword evidence="10" id="KW-0812">Transmembrane</keyword>
<keyword evidence="4" id="KW-0808">Transferase</keyword>
<evidence type="ECO:0000256" key="5">
    <source>
        <dbReference type="ARBA" id="ARBA00022741"/>
    </source>
</evidence>
<dbReference type="GO" id="GO:0000155">
    <property type="term" value="F:phosphorelay sensor kinase activity"/>
    <property type="evidence" value="ECO:0007669"/>
    <property type="project" value="InterPro"/>
</dbReference>
<keyword evidence="8" id="KW-0902">Two-component regulatory system</keyword>
<dbReference type="OrthoDB" id="3217947at2"/>
<keyword evidence="5" id="KW-0547">Nucleotide-binding</keyword>
<dbReference type="Pfam" id="PF07730">
    <property type="entry name" value="HisKA_3"/>
    <property type="match status" value="1"/>
</dbReference>
<evidence type="ECO:0000259" key="11">
    <source>
        <dbReference type="Pfam" id="PF07730"/>
    </source>
</evidence>
<reference evidence="13 14" key="1">
    <citation type="submission" date="2019-06" db="EMBL/GenBank/DDBJ databases">
        <title>Aeromicrobium sp. nov., isolated from a maize field.</title>
        <authorList>
            <person name="Lin S.-Y."/>
            <person name="Tsai C.-F."/>
            <person name="Young C.-C."/>
        </authorList>
    </citation>
    <scope>NUCLEOTIDE SEQUENCE [LARGE SCALE GENOMIC DNA]</scope>
    <source>
        <strain evidence="13 14">CC-CFT486</strain>
    </source>
</reference>
<gene>
    <name evidence="13" type="ORF">FHP06_06510</name>
</gene>
<feature type="compositionally biased region" description="Low complexity" evidence="9">
    <location>
        <begin position="40"/>
        <end position="50"/>
    </location>
</feature>
<evidence type="ECO:0000256" key="3">
    <source>
        <dbReference type="ARBA" id="ARBA00022553"/>
    </source>
</evidence>
<keyword evidence="10" id="KW-1133">Transmembrane helix</keyword>
<evidence type="ECO:0000256" key="4">
    <source>
        <dbReference type="ARBA" id="ARBA00022679"/>
    </source>
</evidence>
<feature type="transmembrane region" description="Helical" evidence="10">
    <location>
        <begin position="199"/>
        <end position="224"/>
    </location>
</feature>
<dbReference type="CDD" id="cd16917">
    <property type="entry name" value="HATPase_UhpB-NarQ-NarX-like"/>
    <property type="match status" value="1"/>
</dbReference>
<feature type="compositionally biased region" description="Basic and acidic residues" evidence="9">
    <location>
        <begin position="23"/>
        <end position="39"/>
    </location>
</feature>
<feature type="transmembrane region" description="Helical" evidence="10">
    <location>
        <begin position="100"/>
        <end position="117"/>
    </location>
</feature>
<feature type="domain" description="Putative sensor" evidence="12">
    <location>
        <begin position="104"/>
        <end position="277"/>
    </location>
</feature>
<accession>A0A5C8NMN1</accession>
<evidence type="ECO:0000313" key="14">
    <source>
        <dbReference type="Proteomes" id="UP000321571"/>
    </source>
</evidence>
<dbReference type="GO" id="GO:0016020">
    <property type="term" value="C:membrane"/>
    <property type="evidence" value="ECO:0007669"/>
    <property type="project" value="InterPro"/>
</dbReference>
<dbReference type="Gene3D" id="3.30.565.10">
    <property type="entry name" value="Histidine kinase-like ATPase, C-terminal domain"/>
    <property type="match status" value="1"/>
</dbReference>
<keyword evidence="3" id="KW-0597">Phosphoprotein</keyword>
<dbReference type="InterPro" id="IPR050482">
    <property type="entry name" value="Sensor_HK_TwoCompSys"/>
</dbReference>
<dbReference type="EC" id="2.7.13.3" evidence="2"/>
<dbReference type="Proteomes" id="UP000321571">
    <property type="component" value="Unassembled WGS sequence"/>
</dbReference>
<evidence type="ECO:0000256" key="9">
    <source>
        <dbReference type="SAM" id="MobiDB-lite"/>
    </source>
</evidence>
<dbReference type="InterPro" id="IPR036890">
    <property type="entry name" value="HATPase_C_sf"/>
</dbReference>
<comment type="catalytic activity">
    <reaction evidence="1">
        <text>ATP + protein L-histidine = ADP + protein N-phospho-L-histidine.</text>
        <dbReference type="EC" id="2.7.13.3"/>
    </reaction>
</comment>
<dbReference type="EMBL" id="VDUX01000002">
    <property type="protein sequence ID" value="TXL62340.1"/>
    <property type="molecule type" value="Genomic_DNA"/>
</dbReference>
<evidence type="ECO:0000256" key="1">
    <source>
        <dbReference type="ARBA" id="ARBA00000085"/>
    </source>
</evidence>
<dbReference type="GO" id="GO:0046983">
    <property type="term" value="F:protein dimerization activity"/>
    <property type="evidence" value="ECO:0007669"/>
    <property type="project" value="InterPro"/>
</dbReference>
<evidence type="ECO:0000256" key="2">
    <source>
        <dbReference type="ARBA" id="ARBA00012438"/>
    </source>
</evidence>
<proteinExistence type="predicted"/>
<dbReference type="AlphaFoldDB" id="A0A5C8NMN1"/>
<evidence type="ECO:0000256" key="10">
    <source>
        <dbReference type="SAM" id="Phobius"/>
    </source>
</evidence>
<keyword evidence="10" id="KW-0472">Membrane</keyword>
<dbReference type="SUPFAM" id="SSF55874">
    <property type="entry name" value="ATPase domain of HSP90 chaperone/DNA topoisomerase II/histidine kinase"/>
    <property type="match status" value="1"/>
</dbReference>
<feature type="domain" description="Signal transduction histidine kinase subgroup 3 dimerisation and phosphoacceptor" evidence="11">
    <location>
        <begin position="306"/>
        <end position="373"/>
    </location>
</feature>
<feature type="region of interest" description="Disordered" evidence="9">
    <location>
        <begin position="18"/>
        <end position="60"/>
    </location>
</feature>
<dbReference type="Gene3D" id="1.20.5.1930">
    <property type="match status" value="1"/>
</dbReference>
<evidence type="ECO:0000256" key="8">
    <source>
        <dbReference type="ARBA" id="ARBA00023012"/>
    </source>
</evidence>
<sequence length="508" mass="54780">MGGAPPCDANRRVGAFHESFLSDQREDSSLVSDGRRIDGRGPPLRGRPSPTDSGRGFPQDETLIPRRSITMSTTTIGKGDERLLSFGGGLAHRLRMSAMAFVYVLLAVPALVLLVLVTVSLGVAAVGVGLALLLVLVPLTAKFADAHRAISGRLLRVKIERPYSMNGATSSMGLLRVWAGDAARWRDYAWLWMRVTVGWTISWLAFGLTLAPIFYAIYPFLFWVTPDGVFDVNYGIFRVDTQIESFFEWTWMFVSFALWWRFEPVLVRWVARLDRAMLAPSRDQLERRVAHVAQTRAEAIDHSAAELRRIERDLHDGAQARLVSLGMTLGLAEQMLTTDPEGAARLLAEARDSSTTALGDLRSVVRGIHPPVLADRGLAGAVQALALDMAVPVTAVVSLPGRPPAPVESAVYFAVAECLANVAKHAEATRASVELTWDDGTLRAVVTDDGVGGASLDKGSGLAGLARRLDALDGRMSVVSPDGGPTVVTLEVECALSSARTTPSSATD</sequence>
<name>A0A5C8NMN1_9ACTN</name>
<dbReference type="InterPro" id="IPR011712">
    <property type="entry name" value="Sig_transdc_His_kin_sub3_dim/P"/>
</dbReference>
<evidence type="ECO:0000256" key="7">
    <source>
        <dbReference type="ARBA" id="ARBA00022840"/>
    </source>
</evidence>
<dbReference type="InterPro" id="IPR025828">
    <property type="entry name" value="Put_sensor_dom"/>
</dbReference>